<evidence type="ECO:0000256" key="9">
    <source>
        <dbReference type="SAM" id="MobiDB-lite"/>
    </source>
</evidence>
<keyword evidence="3" id="KW-0808">Transferase</keyword>
<evidence type="ECO:0000256" key="6">
    <source>
        <dbReference type="ARBA" id="ARBA00023034"/>
    </source>
</evidence>
<dbReference type="GO" id="GO:0016051">
    <property type="term" value="P:carbohydrate biosynthetic process"/>
    <property type="evidence" value="ECO:0007669"/>
    <property type="project" value="InterPro"/>
</dbReference>
<feature type="region of interest" description="Disordered" evidence="9">
    <location>
        <begin position="120"/>
        <end position="185"/>
    </location>
</feature>
<evidence type="ECO:0000256" key="7">
    <source>
        <dbReference type="ARBA" id="ARBA00023136"/>
    </source>
</evidence>
<evidence type="ECO:0000256" key="3">
    <source>
        <dbReference type="ARBA" id="ARBA00022679"/>
    </source>
</evidence>
<dbReference type="InterPro" id="IPR018011">
    <property type="entry name" value="Carb_sulfotrans_8-10"/>
</dbReference>
<feature type="region of interest" description="Disordered" evidence="9">
    <location>
        <begin position="214"/>
        <end position="243"/>
    </location>
</feature>
<keyword evidence="5" id="KW-1133">Transmembrane helix</keyword>
<sequence length="611" mass="68290">MKLSKPPLPWSSARTPIFNDSAATPPPVRHRGMCGMRPAKVLSLLLCLNGCEALTTPHISDGEAAALSTSGAAALKPRSAADAGGAKAEILRSFEEKMKAKKEKAAETVSKLKEKEAKRIADTAKKEEAKRKAEAAKKAEQERHAAEQRNSLASREKVRKAEAAKAEAEKRAKAAKEMWERARAEQKERAEAEAVKAAARKREAETKAMIAKENAEAKQAKKKKKESEPSNLPPGMWTDPKHKARGVVPSFTPTNSEGPSAKSAGGSPGPTCQYKTFGSTDYLEGVQILNRYTPPKPFQDFKHGSDNKEGLFVLPGHELAMCIIEKNGCTSWLTIFNKLTHNIKITSPWYGLVPYHWSPESAQEVFNNSKSTRIVWVRDPLERFLSGFLDKCAVFHDFNYHHICSFHWDRMQKPGFPLAQVEEWFTAGHQLNEVDSHFTPQAWHCELRDRLQEYNLIGLMSKANFARDAACMLKSANLEYLNIQGGRNGQPFFAVPQNEGDMESKNTEILKKFFTKEFANHLIDLYKEDYDLFRIKRPTWVNEATGEWFNLRTSADGATMSMASDLFRWNPEMHGDENAQVKTSSKGSDSQGYGEVDDLVTLAARAGFRLP</sequence>
<comment type="subcellular location">
    <subcellularLocation>
        <location evidence="1">Golgi apparatus membrane</location>
        <topology evidence="1">Single-pass type II membrane protein</topology>
    </subcellularLocation>
</comment>
<evidence type="ECO:0000313" key="10">
    <source>
        <dbReference type="EMBL" id="CAD9151053.1"/>
    </source>
</evidence>
<dbReference type="Pfam" id="PF03567">
    <property type="entry name" value="Sulfotransfer_2"/>
    <property type="match status" value="1"/>
</dbReference>
<dbReference type="PANTHER" id="PTHR12137:SF54">
    <property type="entry name" value="CARBOHYDRATE SULFOTRANSFERASE"/>
    <property type="match status" value="1"/>
</dbReference>
<name>A0A7S1W644_ALECA</name>
<evidence type="ECO:0008006" key="11">
    <source>
        <dbReference type="Google" id="ProtNLM"/>
    </source>
</evidence>
<dbReference type="EMBL" id="HBGE01052722">
    <property type="protein sequence ID" value="CAD9151053.1"/>
    <property type="molecule type" value="Transcribed_RNA"/>
</dbReference>
<comment type="similarity">
    <text evidence="2">Belongs to the sulfotransferase 2 family.</text>
</comment>
<dbReference type="InterPro" id="IPR005331">
    <property type="entry name" value="Sulfotransferase"/>
</dbReference>
<keyword evidence="6" id="KW-0333">Golgi apparatus</keyword>
<reference evidence="10" key="1">
    <citation type="submission" date="2021-01" db="EMBL/GenBank/DDBJ databases">
        <authorList>
            <person name="Corre E."/>
            <person name="Pelletier E."/>
            <person name="Niang G."/>
            <person name="Scheremetjew M."/>
            <person name="Finn R."/>
            <person name="Kale V."/>
            <person name="Holt S."/>
            <person name="Cochrane G."/>
            <person name="Meng A."/>
            <person name="Brown T."/>
            <person name="Cohen L."/>
        </authorList>
    </citation>
    <scope>NUCLEOTIDE SEQUENCE</scope>
    <source>
        <strain evidence="10">OF101</strain>
    </source>
</reference>
<gene>
    <name evidence="10" type="ORF">ACAT0790_LOCUS31808</name>
</gene>
<organism evidence="10">
    <name type="scientific">Alexandrium catenella</name>
    <name type="common">Red tide dinoflagellate</name>
    <name type="synonym">Gonyaulax catenella</name>
    <dbReference type="NCBI Taxonomy" id="2925"/>
    <lineage>
        <taxon>Eukaryota</taxon>
        <taxon>Sar</taxon>
        <taxon>Alveolata</taxon>
        <taxon>Dinophyceae</taxon>
        <taxon>Gonyaulacales</taxon>
        <taxon>Pyrocystaceae</taxon>
        <taxon>Alexandrium</taxon>
    </lineage>
</organism>
<evidence type="ECO:0000256" key="8">
    <source>
        <dbReference type="ARBA" id="ARBA00023180"/>
    </source>
</evidence>
<evidence type="ECO:0000256" key="1">
    <source>
        <dbReference type="ARBA" id="ARBA00004323"/>
    </source>
</evidence>
<dbReference type="PANTHER" id="PTHR12137">
    <property type="entry name" value="CARBOHYDRATE SULFOTRANSFERASE"/>
    <property type="match status" value="1"/>
</dbReference>
<keyword evidence="7" id="KW-0472">Membrane</keyword>
<feature type="compositionally biased region" description="Basic and acidic residues" evidence="9">
    <location>
        <begin position="120"/>
        <end position="147"/>
    </location>
</feature>
<protein>
    <recommendedName>
        <fullName evidence="11">Sulfotransferase domain-containing protein</fullName>
    </recommendedName>
</protein>
<evidence type="ECO:0000256" key="5">
    <source>
        <dbReference type="ARBA" id="ARBA00022989"/>
    </source>
</evidence>
<dbReference type="GO" id="GO:0008146">
    <property type="term" value="F:sulfotransferase activity"/>
    <property type="evidence" value="ECO:0007669"/>
    <property type="project" value="InterPro"/>
</dbReference>
<dbReference type="AlphaFoldDB" id="A0A7S1W644"/>
<evidence type="ECO:0000256" key="4">
    <source>
        <dbReference type="ARBA" id="ARBA00022692"/>
    </source>
</evidence>
<dbReference type="GO" id="GO:0000139">
    <property type="term" value="C:Golgi membrane"/>
    <property type="evidence" value="ECO:0007669"/>
    <property type="project" value="UniProtKB-SubCell"/>
</dbReference>
<evidence type="ECO:0000256" key="2">
    <source>
        <dbReference type="ARBA" id="ARBA00006339"/>
    </source>
</evidence>
<accession>A0A7S1W644</accession>
<keyword evidence="8" id="KW-0325">Glycoprotein</keyword>
<feature type="compositionally biased region" description="Basic and acidic residues" evidence="9">
    <location>
        <begin position="154"/>
        <end position="185"/>
    </location>
</feature>
<keyword evidence="4" id="KW-0812">Transmembrane</keyword>
<proteinExistence type="inferred from homology"/>